<keyword evidence="2" id="KW-0472">Membrane</keyword>
<reference evidence="4" key="1">
    <citation type="journal article" date="2019" name="Int. J. Syst. Evol. Microbiol.">
        <title>The Global Catalogue of Microorganisms (GCM) 10K type strain sequencing project: providing services to taxonomists for standard genome sequencing and annotation.</title>
        <authorList>
            <consortium name="The Broad Institute Genomics Platform"/>
            <consortium name="The Broad Institute Genome Sequencing Center for Infectious Disease"/>
            <person name="Wu L."/>
            <person name="Ma J."/>
        </authorList>
    </citation>
    <scope>NUCLEOTIDE SEQUENCE [LARGE SCALE GENOMIC DNA]</scope>
    <source>
        <strain evidence="4">CGMCC 1.15342</strain>
    </source>
</reference>
<dbReference type="EMBL" id="BMIK01000014">
    <property type="protein sequence ID" value="GGC39579.1"/>
    <property type="molecule type" value="Genomic_DNA"/>
</dbReference>
<keyword evidence="1" id="KW-0175">Coiled coil</keyword>
<keyword evidence="4" id="KW-1185">Reference proteome</keyword>
<comment type="caution">
    <text evidence="3">The sequence shown here is derived from an EMBL/GenBank/DDBJ whole genome shotgun (WGS) entry which is preliminary data.</text>
</comment>
<organism evidence="3 4">
    <name type="scientific">Parapedobacter defluvii</name>
    <dbReference type="NCBI Taxonomy" id="2045106"/>
    <lineage>
        <taxon>Bacteria</taxon>
        <taxon>Pseudomonadati</taxon>
        <taxon>Bacteroidota</taxon>
        <taxon>Sphingobacteriia</taxon>
        <taxon>Sphingobacteriales</taxon>
        <taxon>Sphingobacteriaceae</taxon>
        <taxon>Parapedobacter</taxon>
    </lineage>
</organism>
<name>A0ABQ1MEQ8_9SPHI</name>
<keyword evidence="2" id="KW-0812">Transmembrane</keyword>
<sequence length="252" mass="28518">MVWSTLAQGQADRAKFEIIRETINFLATDKAVSPDTTFRISCETLDYDCFKQQLSSNPVNGIERWYNAWRSMKATDEAGLAALRKQVFADIFERPGKGYRKQLAGYKAYVARTEDLIHLSVDEAPMEQIAIDSAEEPPQHPAQSAIIYPEQTNEENKNPEKEDTMIAYLAITLAIIALVVVALPLFKKKEQEPAADFYGLQERLDELALRMKRLEQKMADSPIRDEAITSLTEIMESVEKRVVELENNSNAG</sequence>
<protein>
    <submittedName>
        <fullName evidence="3">Uncharacterized protein</fullName>
    </submittedName>
</protein>
<feature type="transmembrane region" description="Helical" evidence="2">
    <location>
        <begin position="165"/>
        <end position="186"/>
    </location>
</feature>
<gene>
    <name evidence="3" type="ORF">GCM10011386_34590</name>
</gene>
<evidence type="ECO:0000313" key="3">
    <source>
        <dbReference type="EMBL" id="GGC39579.1"/>
    </source>
</evidence>
<keyword evidence="2" id="KW-1133">Transmembrane helix</keyword>
<dbReference type="RefSeq" id="WP_188752721.1">
    <property type="nucleotide sequence ID" value="NZ_BMIK01000014.1"/>
</dbReference>
<evidence type="ECO:0000313" key="4">
    <source>
        <dbReference type="Proteomes" id="UP000597338"/>
    </source>
</evidence>
<accession>A0ABQ1MEQ8</accession>
<dbReference type="Proteomes" id="UP000597338">
    <property type="component" value="Unassembled WGS sequence"/>
</dbReference>
<evidence type="ECO:0000256" key="1">
    <source>
        <dbReference type="SAM" id="Coils"/>
    </source>
</evidence>
<evidence type="ECO:0000256" key="2">
    <source>
        <dbReference type="SAM" id="Phobius"/>
    </source>
</evidence>
<feature type="coiled-coil region" evidence="1">
    <location>
        <begin position="197"/>
        <end position="248"/>
    </location>
</feature>
<proteinExistence type="predicted"/>